<gene>
    <name evidence="2" type="ordered locus">P700755_002493</name>
</gene>
<reference evidence="2" key="2">
    <citation type="submission" date="2012-09" db="EMBL/GenBank/DDBJ databases">
        <title>The complete sequence of Psychroflexus torquis an extreme psychrophile from sea-ice that is stimulated by light.</title>
        <authorList>
            <person name="Feng S."/>
            <person name="Powell S.M."/>
            <person name="Bowman J.P."/>
        </authorList>
    </citation>
    <scope>NUCLEOTIDE SEQUENCE [LARGE SCALE GENOMIC DNA]</scope>
    <source>
        <strain evidence="2">ATCC 700755</strain>
    </source>
</reference>
<dbReference type="OrthoDB" id="9824369at2"/>
<keyword evidence="3" id="KW-1185">Reference proteome</keyword>
<evidence type="ECO:0000313" key="2">
    <source>
        <dbReference type="EMBL" id="AFU69254.1"/>
    </source>
</evidence>
<dbReference type="EMBL" id="CP003879">
    <property type="protein sequence ID" value="AFU69254.1"/>
    <property type="molecule type" value="Genomic_DNA"/>
</dbReference>
<dbReference type="RefSeq" id="WP_015024825.1">
    <property type="nucleotide sequence ID" value="NC_018721.1"/>
</dbReference>
<dbReference type="KEGG" id="ptq:P700755_002493"/>
<evidence type="ECO:0000256" key="1">
    <source>
        <dbReference type="SAM" id="SignalP"/>
    </source>
</evidence>
<proteinExistence type="predicted"/>
<accession>K4IFU7</accession>
<dbReference type="Proteomes" id="UP000008514">
    <property type="component" value="Chromosome"/>
</dbReference>
<reference evidence="2" key="1">
    <citation type="submission" date="2006-03" db="EMBL/GenBank/DDBJ databases">
        <authorList>
            <person name="Bowman J."/>
            <person name="Ferriera S."/>
            <person name="Johnson J."/>
            <person name="Kravitz S."/>
            <person name="Halpern A."/>
            <person name="Remington K."/>
            <person name="Beeson K."/>
            <person name="Tran B."/>
            <person name="Rogers Y.-H."/>
            <person name="Friedman R."/>
            <person name="Venter J.C."/>
        </authorList>
    </citation>
    <scope>NUCLEOTIDE SEQUENCE [LARGE SCALE GENOMIC DNA]</scope>
    <source>
        <strain evidence="2">ATCC 700755</strain>
    </source>
</reference>
<protein>
    <recommendedName>
        <fullName evidence="4">Lipoprotein</fullName>
    </recommendedName>
</protein>
<dbReference type="AlphaFoldDB" id="K4IFU7"/>
<evidence type="ECO:0000313" key="3">
    <source>
        <dbReference type="Proteomes" id="UP000008514"/>
    </source>
</evidence>
<feature type="signal peptide" evidence="1">
    <location>
        <begin position="1"/>
        <end position="26"/>
    </location>
</feature>
<sequence length="200" mass="22540">MNYYFQIYKKSCITLLAVLATLCMFSKDHESLFIQEDSQITGLDRIHSSPYLAFSQGIIYVKDNAVFYSSEKTTTAKVVYFSGIKTPPKKKKQPNTSNHSELSAKKQSTQFIYTIAPQGKFPLQGGVFSNYNYCIATATTNIFKKNKPSSFTTKYTYPTKGDLVYAVICSKGISHTYPYGTPHHKIAVLRSYYSLPPPIT</sequence>
<evidence type="ECO:0008006" key="4">
    <source>
        <dbReference type="Google" id="ProtNLM"/>
    </source>
</evidence>
<dbReference type="HOGENOM" id="CLU_1365264_0_0_10"/>
<feature type="chain" id="PRO_5003877693" description="Lipoprotein" evidence="1">
    <location>
        <begin position="27"/>
        <end position="200"/>
    </location>
</feature>
<keyword evidence="1" id="KW-0732">Signal</keyword>
<organism evidence="2 3">
    <name type="scientific">Psychroflexus torquis (strain ATCC 700755 / CIP 106069 / ACAM 623)</name>
    <dbReference type="NCBI Taxonomy" id="313595"/>
    <lineage>
        <taxon>Bacteria</taxon>
        <taxon>Pseudomonadati</taxon>
        <taxon>Bacteroidota</taxon>
        <taxon>Flavobacteriia</taxon>
        <taxon>Flavobacteriales</taxon>
        <taxon>Flavobacteriaceae</taxon>
        <taxon>Psychroflexus</taxon>
    </lineage>
</organism>
<name>K4IFU7_PSYTT</name>